<dbReference type="PROSITE" id="PS00197">
    <property type="entry name" value="2FE2S_FER_1"/>
    <property type="match status" value="1"/>
</dbReference>
<dbReference type="PANTHER" id="PTHR47354">
    <property type="entry name" value="NADH OXIDOREDUCTASE HCR"/>
    <property type="match status" value="1"/>
</dbReference>
<keyword evidence="2" id="KW-0479">Metal-binding</keyword>
<dbReference type="SUPFAM" id="SSF54292">
    <property type="entry name" value="2Fe-2S ferredoxin-like"/>
    <property type="match status" value="1"/>
</dbReference>
<dbReference type="InterPro" id="IPR001433">
    <property type="entry name" value="OxRdtase_FAD/NAD-bd"/>
</dbReference>
<protein>
    <submittedName>
        <fullName evidence="6">2Fe-2S iron-sulfur cluster binding domain-containing protein</fullName>
    </submittedName>
</protein>
<feature type="domain" description="FAD-binding FR-type" evidence="5">
    <location>
        <begin position="105"/>
        <end position="203"/>
    </location>
</feature>
<dbReference type="Gene3D" id="3.40.50.80">
    <property type="entry name" value="Nucleotide-binding domain of ferredoxin-NADP reductase (FNR) module"/>
    <property type="match status" value="1"/>
</dbReference>
<evidence type="ECO:0000256" key="1">
    <source>
        <dbReference type="ARBA" id="ARBA00001974"/>
    </source>
</evidence>
<comment type="cofactor">
    <cofactor evidence="1">
        <name>FAD</name>
        <dbReference type="ChEBI" id="CHEBI:57692"/>
    </cofactor>
</comment>
<feature type="domain" description="2Fe-2S ferredoxin-type" evidence="4">
    <location>
        <begin position="4"/>
        <end position="97"/>
    </location>
</feature>
<dbReference type="Gene3D" id="2.40.30.10">
    <property type="entry name" value="Translation factors"/>
    <property type="match status" value="1"/>
</dbReference>
<dbReference type="InterPro" id="IPR017938">
    <property type="entry name" value="Riboflavin_synthase-like_b-brl"/>
</dbReference>
<dbReference type="InterPro" id="IPR039261">
    <property type="entry name" value="FNR_nucleotide-bd"/>
</dbReference>
<keyword evidence="7" id="KW-1185">Reference proteome</keyword>
<dbReference type="InterPro" id="IPR012675">
    <property type="entry name" value="Beta-grasp_dom_sf"/>
</dbReference>
<name>A0ABT8EM88_9BURK</name>
<keyword evidence="2" id="KW-0001">2Fe-2S</keyword>
<evidence type="ECO:0000256" key="2">
    <source>
        <dbReference type="ARBA" id="ARBA00022714"/>
    </source>
</evidence>
<dbReference type="InterPro" id="IPR008333">
    <property type="entry name" value="Cbr1-like_FAD-bd_dom"/>
</dbReference>
<dbReference type="PRINTS" id="PR00371">
    <property type="entry name" value="FPNCR"/>
</dbReference>
<dbReference type="CDD" id="cd00207">
    <property type="entry name" value="fer2"/>
    <property type="match status" value="1"/>
</dbReference>
<gene>
    <name evidence="6" type="ORF">LMS43_13985</name>
</gene>
<proteinExistence type="predicted"/>
<dbReference type="InterPro" id="IPR006058">
    <property type="entry name" value="2Fe2S_fd_BS"/>
</dbReference>
<dbReference type="InterPro" id="IPR017927">
    <property type="entry name" value="FAD-bd_FR_type"/>
</dbReference>
<dbReference type="RefSeq" id="WP_266123380.1">
    <property type="nucleotide sequence ID" value="NZ_JAJHNU010000004.1"/>
</dbReference>
<dbReference type="InterPro" id="IPR001709">
    <property type="entry name" value="Flavoprot_Pyr_Nucl_cyt_Rdtase"/>
</dbReference>
<dbReference type="Gene3D" id="3.10.20.30">
    <property type="match status" value="1"/>
</dbReference>
<keyword evidence="2" id="KW-0408">Iron</keyword>
<dbReference type="Pfam" id="PF00111">
    <property type="entry name" value="Fer2"/>
    <property type="match status" value="1"/>
</dbReference>
<evidence type="ECO:0000259" key="4">
    <source>
        <dbReference type="PROSITE" id="PS51085"/>
    </source>
</evidence>
<dbReference type="Pfam" id="PF00970">
    <property type="entry name" value="FAD_binding_6"/>
    <property type="match status" value="1"/>
</dbReference>
<organism evidence="6 7">
    <name type="scientific">Alcaligenes endophyticus</name>
    <dbReference type="NCBI Taxonomy" id="1929088"/>
    <lineage>
        <taxon>Bacteria</taxon>
        <taxon>Pseudomonadati</taxon>
        <taxon>Pseudomonadota</taxon>
        <taxon>Betaproteobacteria</taxon>
        <taxon>Burkholderiales</taxon>
        <taxon>Alcaligenaceae</taxon>
        <taxon>Alcaligenes</taxon>
    </lineage>
</organism>
<dbReference type="SUPFAM" id="SSF52343">
    <property type="entry name" value="Ferredoxin reductase-like, C-terminal NADP-linked domain"/>
    <property type="match status" value="1"/>
</dbReference>
<sequence>MSTVTMTLLFEDGLSTQLSARKGQTVVEAALESGLTLLTDCSNGQCGTCVAQCVAGQVEPGDYDPLVLSEDECDDGARLCCVARLESDAVLALPYDSSEASAIEAPPQLGHITALEQVAAETLRIEVQVSSGVDFLPGQYVRMRPSGATDWRSYSMANKVGDHQLIFYVRLVSEGWFSTWLLEQAQPGDTLEISAPRGGFFLREESRPRLFVAGGTGLAPFLAMLKNLETMDEAQRLAPIDLLVGVRSREHLFALDELESLRQRIPSLTVSLAAEQNAPEGCHTGYATELIEKMSLAKNTKVYVCGPPPMVNAARAAAIKAGIRKSEILCERFT</sequence>
<keyword evidence="2" id="KW-0411">Iron-sulfur</keyword>
<dbReference type="EMBL" id="JAJHNU010000004">
    <property type="protein sequence ID" value="MDN4122400.1"/>
    <property type="molecule type" value="Genomic_DNA"/>
</dbReference>
<dbReference type="PANTHER" id="PTHR47354:SF5">
    <property type="entry name" value="PROTEIN RFBI"/>
    <property type="match status" value="1"/>
</dbReference>
<comment type="cofactor">
    <cofactor evidence="3">
        <name>[2Fe-2S] cluster</name>
        <dbReference type="ChEBI" id="CHEBI:190135"/>
    </cofactor>
</comment>
<accession>A0ABT8EM88</accession>
<dbReference type="InterPro" id="IPR050415">
    <property type="entry name" value="MRET"/>
</dbReference>
<dbReference type="PROSITE" id="PS51085">
    <property type="entry name" value="2FE2S_FER_2"/>
    <property type="match status" value="1"/>
</dbReference>
<evidence type="ECO:0000259" key="5">
    <source>
        <dbReference type="PROSITE" id="PS51384"/>
    </source>
</evidence>
<dbReference type="InterPro" id="IPR001041">
    <property type="entry name" value="2Fe-2S_ferredoxin-type"/>
</dbReference>
<reference evidence="6" key="1">
    <citation type="submission" date="2021-11" db="EMBL/GenBank/DDBJ databases">
        <title>Draft genome sequence of Alcaligenes endophyticus type strain CCUG 75668T.</title>
        <authorList>
            <person name="Salva-Serra F."/>
            <person name="Duran R.E."/>
            <person name="Seeger M."/>
            <person name="Moore E.R.B."/>
            <person name="Jaen-Luchoro D."/>
        </authorList>
    </citation>
    <scope>NUCLEOTIDE SEQUENCE</scope>
    <source>
        <strain evidence="6">CCUG 75668</strain>
    </source>
</reference>
<evidence type="ECO:0000313" key="7">
    <source>
        <dbReference type="Proteomes" id="UP001168613"/>
    </source>
</evidence>
<dbReference type="Proteomes" id="UP001168613">
    <property type="component" value="Unassembled WGS sequence"/>
</dbReference>
<evidence type="ECO:0000256" key="3">
    <source>
        <dbReference type="ARBA" id="ARBA00034078"/>
    </source>
</evidence>
<evidence type="ECO:0000313" key="6">
    <source>
        <dbReference type="EMBL" id="MDN4122400.1"/>
    </source>
</evidence>
<dbReference type="SUPFAM" id="SSF63380">
    <property type="entry name" value="Riboflavin synthase domain-like"/>
    <property type="match status" value="1"/>
</dbReference>
<comment type="caution">
    <text evidence="6">The sequence shown here is derived from an EMBL/GenBank/DDBJ whole genome shotgun (WGS) entry which is preliminary data.</text>
</comment>
<dbReference type="PRINTS" id="PR00410">
    <property type="entry name" value="PHEHYDRXLASE"/>
</dbReference>
<dbReference type="Pfam" id="PF00175">
    <property type="entry name" value="NAD_binding_1"/>
    <property type="match status" value="1"/>
</dbReference>
<dbReference type="InterPro" id="IPR036010">
    <property type="entry name" value="2Fe-2S_ferredoxin-like_sf"/>
</dbReference>
<dbReference type="PROSITE" id="PS51384">
    <property type="entry name" value="FAD_FR"/>
    <property type="match status" value="1"/>
</dbReference>